<dbReference type="InterPro" id="IPR009057">
    <property type="entry name" value="Homeodomain-like_sf"/>
</dbReference>
<dbReference type="Pfam" id="PF00440">
    <property type="entry name" value="TetR_N"/>
    <property type="match status" value="1"/>
</dbReference>
<proteinExistence type="predicted"/>
<evidence type="ECO:0000256" key="3">
    <source>
        <dbReference type="ARBA" id="ARBA00023163"/>
    </source>
</evidence>
<dbReference type="InterPro" id="IPR001647">
    <property type="entry name" value="HTH_TetR"/>
</dbReference>
<evidence type="ECO:0000256" key="1">
    <source>
        <dbReference type="ARBA" id="ARBA00023015"/>
    </source>
</evidence>
<evidence type="ECO:0000256" key="4">
    <source>
        <dbReference type="PROSITE-ProRule" id="PRU00335"/>
    </source>
</evidence>
<keyword evidence="2 4" id="KW-0238">DNA-binding</keyword>
<dbReference type="Gene3D" id="1.10.10.60">
    <property type="entry name" value="Homeodomain-like"/>
    <property type="match status" value="1"/>
</dbReference>
<dbReference type="Gene3D" id="1.10.357.10">
    <property type="entry name" value="Tetracycline Repressor, domain 2"/>
    <property type="match status" value="1"/>
</dbReference>
<dbReference type="RefSeq" id="WP_270041095.1">
    <property type="nucleotide sequence ID" value="NZ_JAPDOD010000015.1"/>
</dbReference>
<feature type="domain" description="HTH tetR-type" evidence="5">
    <location>
        <begin position="10"/>
        <end position="70"/>
    </location>
</feature>
<dbReference type="GO" id="GO:0003700">
    <property type="term" value="F:DNA-binding transcription factor activity"/>
    <property type="evidence" value="ECO:0007669"/>
    <property type="project" value="TreeGrafter"/>
</dbReference>
<evidence type="ECO:0000313" key="6">
    <source>
        <dbReference type="EMBL" id="MDA0161873.1"/>
    </source>
</evidence>
<dbReference type="PROSITE" id="PS50977">
    <property type="entry name" value="HTH_TETR_2"/>
    <property type="match status" value="1"/>
</dbReference>
<name>A0A9X3MYM9_9ACTN</name>
<keyword evidence="3" id="KW-0804">Transcription</keyword>
<dbReference type="GO" id="GO:0000976">
    <property type="term" value="F:transcription cis-regulatory region binding"/>
    <property type="evidence" value="ECO:0007669"/>
    <property type="project" value="TreeGrafter"/>
</dbReference>
<feature type="DNA-binding region" description="H-T-H motif" evidence="4">
    <location>
        <begin position="33"/>
        <end position="52"/>
    </location>
</feature>
<keyword evidence="7" id="KW-1185">Reference proteome</keyword>
<accession>A0A9X3MYM9</accession>
<evidence type="ECO:0000256" key="2">
    <source>
        <dbReference type="ARBA" id="ARBA00023125"/>
    </source>
</evidence>
<protein>
    <submittedName>
        <fullName evidence="6">TetR family transcriptional regulator</fullName>
    </submittedName>
</protein>
<keyword evidence="1" id="KW-0805">Transcription regulation</keyword>
<evidence type="ECO:0000313" key="7">
    <source>
        <dbReference type="Proteomes" id="UP001149140"/>
    </source>
</evidence>
<sequence length="202" mass="22108">MEGLRERKKRETRDAIAAAALALFLERGFDAVTVVDVAVAANVSEKTVFNYFATKEDLVFANAEEKLFERAEAIRLRSPGTPLSRVFLADTLRFLDAIEAGEVDRAMTVPRLVRASPALRGRLMLAWELEAATLTAAVTDDEDDLIAAAAVRSLVWANRVVFRAAMRRLIGGEDPADVARDLRAEAERVYAQLDLGLAGYGA</sequence>
<gene>
    <name evidence="6" type="ORF">OM076_16485</name>
</gene>
<reference evidence="6" key="1">
    <citation type="submission" date="2022-10" db="EMBL/GenBank/DDBJ databases">
        <title>The WGS of Solirubrobacter ginsenosidimutans DSM 21036.</title>
        <authorList>
            <person name="Jiang Z."/>
        </authorList>
    </citation>
    <scope>NUCLEOTIDE SEQUENCE</scope>
    <source>
        <strain evidence="6">DSM 21036</strain>
    </source>
</reference>
<dbReference type="PANTHER" id="PTHR30055">
    <property type="entry name" value="HTH-TYPE TRANSCRIPTIONAL REGULATOR RUTR"/>
    <property type="match status" value="1"/>
</dbReference>
<dbReference type="PRINTS" id="PR00455">
    <property type="entry name" value="HTHTETR"/>
</dbReference>
<comment type="caution">
    <text evidence="6">The sequence shown here is derived from an EMBL/GenBank/DDBJ whole genome shotgun (WGS) entry which is preliminary data.</text>
</comment>
<dbReference type="EMBL" id="JAPDOD010000015">
    <property type="protein sequence ID" value="MDA0161873.1"/>
    <property type="molecule type" value="Genomic_DNA"/>
</dbReference>
<dbReference type="SUPFAM" id="SSF46689">
    <property type="entry name" value="Homeodomain-like"/>
    <property type="match status" value="1"/>
</dbReference>
<dbReference type="AlphaFoldDB" id="A0A9X3MYM9"/>
<dbReference type="InterPro" id="IPR050109">
    <property type="entry name" value="HTH-type_TetR-like_transc_reg"/>
</dbReference>
<evidence type="ECO:0000259" key="5">
    <source>
        <dbReference type="PROSITE" id="PS50977"/>
    </source>
</evidence>
<dbReference type="PANTHER" id="PTHR30055:SF234">
    <property type="entry name" value="HTH-TYPE TRANSCRIPTIONAL REGULATOR BETI"/>
    <property type="match status" value="1"/>
</dbReference>
<dbReference type="Proteomes" id="UP001149140">
    <property type="component" value="Unassembled WGS sequence"/>
</dbReference>
<organism evidence="6 7">
    <name type="scientific">Solirubrobacter ginsenosidimutans</name>
    <dbReference type="NCBI Taxonomy" id="490573"/>
    <lineage>
        <taxon>Bacteria</taxon>
        <taxon>Bacillati</taxon>
        <taxon>Actinomycetota</taxon>
        <taxon>Thermoleophilia</taxon>
        <taxon>Solirubrobacterales</taxon>
        <taxon>Solirubrobacteraceae</taxon>
        <taxon>Solirubrobacter</taxon>
    </lineage>
</organism>